<dbReference type="InterPro" id="IPR009057">
    <property type="entry name" value="Homeodomain-like_sf"/>
</dbReference>
<dbReference type="Gene3D" id="1.10.10.60">
    <property type="entry name" value="Homeodomain-like"/>
    <property type="match status" value="1"/>
</dbReference>
<dbReference type="Gene3D" id="1.10.357.10">
    <property type="entry name" value="Tetracycline Repressor, domain 2"/>
    <property type="match status" value="1"/>
</dbReference>
<keyword evidence="7" id="KW-1185">Reference proteome</keyword>
<dbReference type="PRINTS" id="PR00455">
    <property type="entry name" value="HTHTETR"/>
</dbReference>
<name>A0A7W0CUB3_9ACTN</name>
<reference evidence="6 7" key="1">
    <citation type="submission" date="2020-07" db="EMBL/GenBank/DDBJ databases">
        <title>Genomic Encyclopedia of Type Strains, Phase IV (KMG-IV): sequencing the most valuable type-strain genomes for metagenomic binning, comparative biology and taxonomic classification.</title>
        <authorList>
            <person name="Goeker M."/>
        </authorList>
    </citation>
    <scope>NUCLEOTIDE SEQUENCE [LARGE SCALE GENOMIC DNA]</scope>
    <source>
        <strain evidence="6 7">DSM 45533</strain>
    </source>
</reference>
<proteinExistence type="predicted"/>
<dbReference type="PANTHER" id="PTHR30055:SF234">
    <property type="entry name" value="HTH-TYPE TRANSCRIPTIONAL REGULATOR BETI"/>
    <property type="match status" value="1"/>
</dbReference>
<sequence length="198" mass="21780">MNLREQKKLETREAISDAATRLFVEQGFEKTTIAEIAHAARVSKMTVTNYFARKEDMALDHHEQFVAGLAATAAARAEGETVFAALRRSLLEGVAAQDPIIGFAGQEFSRMIAESPTLVARLRDLHEQREEALAWEFGELDDVMARAVAAQLAGAHRVIFAEVQRRTLAGESNAEIAAAVAQDARRVFDLLEPSVGRF</sequence>
<dbReference type="Proteomes" id="UP000530928">
    <property type="component" value="Unassembled WGS sequence"/>
</dbReference>
<evidence type="ECO:0000256" key="3">
    <source>
        <dbReference type="ARBA" id="ARBA00023163"/>
    </source>
</evidence>
<keyword evidence="1" id="KW-0805">Transcription regulation</keyword>
<dbReference type="GO" id="GO:0003700">
    <property type="term" value="F:DNA-binding transcription factor activity"/>
    <property type="evidence" value="ECO:0007669"/>
    <property type="project" value="TreeGrafter"/>
</dbReference>
<protein>
    <submittedName>
        <fullName evidence="6">AcrR family transcriptional regulator</fullName>
    </submittedName>
</protein>
<evidence type="ECO:0000256" key="2">
    <source>
        <dbReference type="ARBA" id="ARBA00023125"/>
    </source>
</evidence>
<comment type="caution">
    <text evidence="6">The sequence shown here is derived from an EMBL/GenBank/DDBJ whole genome shotgun (WGS) entry which is preliminary data.</text>
</comment>
<dbReference type="AlphaFoldDB" id="A0A7W0CUB3"/>
<dbReference type="PROSITE" id="PS50977">
    <property type="entry name" value="HTH_TETR_2"/>
    <property type="match status" value="1"/>
</dbReference>
<keyword evidence="2 4" id="KW-0238">DNA-binding</keyword>
<evidence type="ECO:0000256" key="1">
    <source>
        <dbReference type="ARBA" id="ARBA00023015"/>
    </source>
</evidence>
<evidence type="ECO:0000313" key="7">
    <source>
        <dbReference type="Proteomes" id="UP000530928"/>
    </source>
</evidence>
<gene>
    <name evidence="6" type="ORF">HNR30_008906</name>
</gene>
<feature type="domain" description="HTH tetR-type" evidence="5">
    <location>
        <begin position="9"/>
        <end position="69"/>
    </location>
</feature>
<dbReference type="InterPro" id="IPR001647">
    <property type="entry name" value="HTH_TetR"/>
</dbReference>
<evidence type="ECO:0000259" key="5">
    <source>
        <dbReference type="PROSITE" id="PS50977"/>
    </source>
</evidence>
<organism evidence="6 7">
    <name type="scientific">Nonomuraea soli</name>
    <dbReference type="NCBI Taxonomy" id="1032476"/>
    <lineage>
        <taxon>Bacteria</taxon>
        <taxon>Bacillati</taxon>
        <taxon>Actinomycetota</taxon>
        <taxon>Actinomycetes</taxon>
        <taxon>Streptosporangiales</taxon>
        <taxon>Streptosporangiaceae</taxon>
        <taxon>Nonomuraea</taxon>
    </lineage>
</organism>
<dbReference type="InterPro" id="IPR050109">
    <property type="entry name" value="HTH-type_TetR-like_transc_reg"/>
</dbReference>
<evidence type="ECO:0000313" key="6">
    <source>
        <dbReference type="EMBL" id="MBA2897508.1"/>
    </source>
</evidence>
<dbReference type="EMBL" id="JACDUR010000011">
    <property type="protein sequence ID" value="MBA2897508.1"/>
    <property type="molecule type" value="Genomic_DNA"/>
</dbReference>
<evidence type="ECO:0000256" key="4">
    <source>
        <dbReference type="PROSITE-ProRule" id="PRU00335"/>
    </source>
</evidence>
<accession>A0A7W0CUB3</accession>
<keyword evidence="3" id="KW-0804">Transcription</keyword>
<feature type="DNA-binding region" description="H-T-H motif" evidence="4">
    <location>
        <begin position="32"/>
        <end position="51"/>
    </location>
</feature>
<dbReference type="GO" id="GO:0000976">
    <property type="term" value="F:transcription cis-regulatory region binding"/>
    <property type="evidence" value="ECO:0007669"/>
    <property type="project" value="TreeGrafter"/>
</dbReference>
<dbReference type="SUPFAM" id="SSF46689">
    <property type="entry name" value="Homeodomain-like"/>
    <property type="match status" value="1"/>
</dbReference>
<dbReference type="RefSeq" id="WP_312895058.1">
    <property type="nucleotide sequence ID" value="NZ_BAABAM010000013.1"/>
</dbReference>
<dbReference type="Pfam" id="PF00440">
    <property type="entry name" value="TetR_N"/>
    <property type="match status" value="1"/>
</dbReference>
<dbReference type="PANTHER" id="PTHR30055">
    <property type="entry name" value="HTH-TYPE TRANSCRIPTIONAL REGULATOR RUTR"/>
    <property type="match status" value="1"/>
</dbReference>